<sequence length="162" mass="18445">MASEALALNHALVGMNILYIHTATTLWPDRAVGGEFFQTVDDHARRWLTGLAHIGEQGNPHSTIDWDTTAGSARVFDKSTWQVPESWVTDSVIYMASIKLHLEFDETPIHACLWTHLEWHDNLRIVSSKKSITARSEHVVLLAKWNNGFRTRVQKNSVKKRC</sequence>
<reference evidence="1" key="2">
    <citation type="submission" date="2025-08" db="UniProtKB">
        <authorList>
            <consortium name="RefSeq"/>
        </authorList>
    </citation>
    <scope>IDENTIFICATION</scope>
</reference>
<name>A0AAJ8E003_ASPNG</name>
<organism evidence="1">
    <name type="scientific">Aspergillus niger</name>
    <dbReference type="NCBI Taxonomy" id="5061"/>
    <lineage>
        <taxon>Eukaryota</taxon>
        <taxon>Fungi</taxon>
        <taxon>Dikarya</taxon>
        <taxon>Ascomycota</taxon>
        <taxon>Pezizomycotina</taxon>
        <taxon>Eurotiomycetes</taxon>
        <taxon>Eurotiomycetidae</taxon>
        <taxon>Eurotiales</taxon>
        <taxon>Aspergillaceae</taxon>
        <taxon>Aspergillus</taxon>
        <taxon>Aspergillus subgen. Circumdati</taxon>
    </lineage>
</organism>
<dbReference type="RefSeq" id="XP_059601972.1">
    <property type="nucleotide sequence ID" value="XM_059743663.1"/>
</dbReference>
<protein>
    <submittedName>
        <fullName evidence="1">Uncharacterized protein</fullName>
    </submittedName>
</protein>
<dbReference type="AlphaFoldDB" id="A0AAJ8E003"/>
<gene>
    <name evidence="1" type="ORF">An12g09420</name>
</gene>
<dbReference type="GeneID" id="84592732"/>
<dbReference type="VEuPathDB" id="FungiDB:An12g09420"/>
<accession>A0AAJ8E003</accession>
<dbReference type="KEGG" id="ang:An12g09420"/>
<proteinExistence type="predicted"/>
<evidence type="ECO:0000313" key="1">
    <source>
        <dbReference type="RefSeq" id="XP_059601972.1"/>
    </source>
</evidence>
<reference evidence="1" key="1">
    <citation type="submission" date="2025-02" db="EMBL/GenBank/DDBJ databases">
        <authorList>
            <consortium name="NCBI Genome Project"/>
        </authorList>
    </citation>
    <scope>NUCLEOTIDE SEQUENCE</scope>
</reference>